<keyword evidence="1" id="KW-0472">Membrane</keyword>
<reference evidence="2 3" key="1">
    <citation type="submission" date="2020-08" db="EMBL/GenBank/DDBJ databases">
        <title>Sequencing the genomes of 1000 actinobacteria strains.</title>
        <authorList>
            <person name="Klenk H.-P."/>
        </authorList>
    </citation>
    <scope>NUCLEOTIDE SEQUENCE [LARGE SCALE GENOMIC DNA]</scope>
    <source>
        <strain evidence="2 3">DSM 45507</strain>
    </source>
</reference>
<proteinExistence type="predicted"/>
<dbReference type="EMBL" id="JACHMB010000001">
    <property type="protein sequence ID" value="MBB5774931.1"/>
    <property type="molecule type" value="Genomic_DNA"/>
</dbReference>
<dbReference type="Proteomes" id="UP000579153">
    <property type="component" value="Unassembled WGS sequence"/>
</dbReference>
<protein>
    <submittedName>
        <fullName evidence="2">Uncharacterized protein (TIGR04222 family)</fullName>
    </submittedName>
</protein>
<sequence length="287" mass="30377">MMGLIMLTCSAALVPLVVATAIALGRELAAVHAAVSGFRPRELGPYELAYLDGGMRNAVDTVIAELARTGRIRVSRGGRVHRVRPASTPSDPLEKQVLRFVNSRYGTAMVDVKHVTSVTVMDAIGHRLVEMGMIYRVDAFDRAHRWFDILSVLFWTGFMGILVMLFTMLAMNLPWELPMLAVGIIVITLTIARIALWRYGRRLGVTCTPAGQETLNAARRNTPRGAAGGTAAIALYGLGQLNNPELEAEISGRRNKRTGSYGSGGGGCGGGSVGGGCGSCGGCGGGD</sequence>
<feature type="transmembrane region" description="Helical" evidence="1">
    <location>
        <begin position="177"/>
        <end position="196"/>
    </location>
</feature>
<feature type="transmembrane region" description="Helical" evidence="1">
    <location>
        <begin position="146"/>
        <end position="171"/>
    </location>
</feature>
<name>A0A7W9G0I5_9ACTN</name>
<dbReference type="InterPro" id="IPR026467">
    <property type="entry name" value="Ser/Gly_Cys_C_dom"/>
</dbReference>
<comment type="caution">
    <text evidence="2">The sequence shown here is derived from an EMBL/GenBank/DDBJ whole genome shotgun (WGS) entry which is preliminary data.</text>
</comment>
<evidence type="ECO:0000313" key="2">
    <source>
        <dbReference type="EMBL" id="MBB5774931.1"/>
    </source>
</evidence>
<evidence type="ECO:0000256" key="1">
    <source>
        <dbReference type="SAM" id="Phobius"/>
    </source>
</evidence>
<keyword evidence="3" id="KW-1185">Reference proteome</keyword>
<gene>
    <name evidence="2" type="ORF">HD596_001687</name>
</gene>
<dbReference type="NCBIfam" id="TIGR04222">
    <property type="entry name" value="near_uncomplex"/>
    <property type="match status" value="1"/>
</dbReference>
<accession>A0A7W9G0I5</accession>
<dbReference type="AlphaFoldDB" id="A0A7W9G0I5"/>
<keyword evidence="1" id="KW-1133">Transmembrane helix</keyword>
<organism evidence="2 3">
    <name type="scientific">Nonomuraea jabiensis</name>
    <dbReference type="NCBI Taxonomy" id="882448"/>
    <lineage>
        <taxon>Bacteria</taxon>
        <taxon>Bacillati</taxon>
        <taxon>Actinomycetota</taxon>
        <taxon>Actinomycetes</taxon>
        <taxon>Streptosporangiales</taxon>
        <taxon>Streptosporangiaceae</taxon>
        <taxon>Nonomuraea</taxon>
    </lineage>
</organism>
<evidence type="ECO:0000313" key="3">
    <source>
        <dbReference type="Proteomes" id="UP000579153"/>
    </source>
</evidence>
<keyword evidence="1" id="KW-0812">Transmembrane</keyword>